<proteinExistence type="predicted"/>
<reference evidence="1" key="1">
    <citation type="submission" date="2014-09" db="EMBL/GenBank/DDBJ databases">
        <authorList>
            <person name="Magalhaes I.L.F."/>
            <person name="Oliveira U."/>
            <person name="Santos F.R."/>
            <person name="Vidigal T.H.D.A."/>
            <person name="Brescovit A.D."/>
            <person name="Santos A.J."/>
        </authorList>
    </citation>
    <scope>NUCLEOTIDE SEQUENCE</scope>
    <source>
        <tissue evidence="1">Shoot tissue taken approximately 20 cm above the soil surface</tissue>
    </source>
</reference>
<name>A0A0A9AZ40_ARUDO</name>
<dbReference type="EMBL" id="GBRH01240881">
    <property type="protein sequence ID" value="JAD57014.1"/>
    <property type="molecule type" value="Transcribed_RNA"/>
</dbReference>
<reference evidence="1" key="2">
    <citation type="journal article" date="2015" name="Data Brief">
        <title>Shoot transcriptome of the giant reed, Arundo donax.</title>
        <authorList>
            <person name="Barrero R.A."/>
            <person name="Guerrero F.D."/>
            <person name="Moolhuijzen P."/>
            <person name="Goolsby J.A."/>
            <person name="Tidwell J."/>
            <person name="Bellgard S.E."/>
            <person name="Bellgard M.I."/>
        </authorList>
    </citation>
    <scope>NUCLEOTIDE SEQUENCE</scope>
    <source>
        <tissue evidence="1">Shoot tissue taken approximately 20 cm above the soil surface</tissue>
    </source>
</reference>
<organism evidence="1">
    <name type="scientific">Arundo donax</name>
    <name type="common">Giant reed</name>
    <name type="synonym">Donax arundinaceus</name>
    <dbReference type="NCBI Taxonomy" id="35708"/>
    <lineage>
        <taxon>Eukaryota</taxon>
        <taxon>Viridiplantae</taxon>
        <taxon>Streptophyta</taxon>
        <taxon>Embryophyta</taxon>
        <taxon>Tracheophyta</taxon>
        <taxon>Spermatophyta</taxon>
        <taxon>Magnoliopsida</taxon>
        <taxon>Liliopsida</taxon>
        <taxon>Poales</taxon>
        <taxon>Poaceae</taxon>
        <taxon>PACMAD clade</taxon>
        <taxon>Arundinoideae</taxon>
        <taxon>Arundineae</taxon>
        <taxon>Arundo</taxon>
    </lineage>
</organism>
<dbReference type="AlphaFoldDB" id="A0A0A9AZ40"/>
<protein>
    <submittedName>
        <fullName evidence="1">Myo1</fullName>
    </submittedName>
</protein>
<sequence>MEKKCKEYLIRNISLPSTNSPRTISSGYFLAFHNTLDFLGANLLRLFLYTNVFSIGDHLKQ</sequence>
<evidence type="ECO:0000313" key="1">
    <source>
        <dbReference type="EMBL" id="JAD57014.1"/>
    </source>
</evidence>
<accession>A0A0A9AZ40</accession>